<dbReference type="PhylomeDB" id="E9HG39"/>
<evidence type="ECO:0000313" key="3">
    <source>
        <dbReference type="Proteomes" id="UP000000305"/>
    </source>
</evidence>
<dbReference type="Proteomes" id="UP000000305">
    <property type="component" value="Unassembled WGS sequence"/>
</dbReference>
<dbReference type="SUPFAM" id="SSF52980">
    <property type="entry name" value="Restriction endonuclease-like"/>
    <property type="match status" value="1"/>
</dbReference>
<dbReference type="InterPro" id="IPR011604">
    <property type="entry name" value="PDDEXK-like_dom_sf"/>
</dbReference>
<accession>E9HG39</accession>
<organism evidence="2 3">
    <name type="scientific">Daphnia pulex</name>
    <name type="common">Water flea</name>
    <dbReference type="NCBI Taxonomy" id="6669"/>
    <lineage>
        <taxon>Eukaryota</taxon>
        <taxon>Metazoa</taxon>
        <taxon>Ecdysozoa</taxon>
        <taxon>Arthropoda</taxon>
        <taxon>Crustacea</taxon>
        <taxon>Branchiopoda</taxon>
        <taxon>Diplostraca</taxon>
        <taxon>Cladocera</taxon>
        <taxon>Anomopoda</taxon>
        <taxon>Daphniidae</taxon>
        <taxon>Daphnia</taxon>
    </lineage>
</organism>
<dbReference type="Gene3D" id="3.90.320.10">
    <property type="match status" value="1"/>
</dbReference>
<dbReference type="OMA" id="WGINHEN"/>
<sequence length="120" mass="13426">MAQGQIGWGINHENHGITQFKKFMKESNLHQHAEVNGAGLHVSFTHGYLAATPDGIFVCSCHEKAVIEIIFSFSHKNYTSGEAATNDKNVCLSVDKDGILQPKRSHPYFYQVQLQMFVFG</sequence>
<dbReference type="Pfam" id="PF09588">
    <property type="entry name" value="YqaJ"/>
    <property type="match status" value="1"/>
</dbReference>
<protein>
    <recommendedName>
        <fullName evidence="1">YqaJ viral recombinase domain-containing protein</fullName>
    </recommendedName>
</protein>
<keyword evidence="3" id="KW-1185">Reference proteome</keyword>
<feature type="domain" description="YqaJ viral recombinase" evidence="1">
    <location>
        <begin position="6"/>
        <end position="118"/>
    </location>
</feature>
<reference evidence="2 3" key="1">
    <citation type="journal article" date="2011" name="Science">
        <title>The ecoresponsive genome of Daphnia pulex.</title>
        <authorList>
            <person name="Colbourne J.K."/>
            <person name="Pfrender M.E."/>
            <person name="Gilbert D."/>
            <person name="Thomas W.K."/>
            <person name="Tucker A."/>
            <person name="Oakley T.H."/>
            <person name="Tokishita S."/>
            <person name="Aerts A."/>
            <person name="Arnold G.J."/>
            <person name="Basu M.K."/>
            <person name="Bauer D.J."/>
            <person name="Caceres C.E."/>
            <person name="Carmel L."/>
            <person name="Casola C."/>
            <person name="Choi J.H."/>
            <person name="Detter J.C."/>
            <person name="Dong Q."/>
            <person name="Dusheyko S."/>
            <person name="Eads B.D."/>
            <person name="Frohlich T."/>
            <person name="Geiler-Samerotte K.A."/>
            <person name="Gerlach D."/>
            <person name="Hatcher P."/>
            <person name="Jogdeo S."/>
            <person name="Krijgsveld J."/>
            <person name="Kriventseva E.V."/>
            <person name="Kultz D."/>
            <person name="Laforsch C."/>
            <person name="Lindquist E."/>
            <person name="Lopez J."/>
            <person name="Manak J.R."/>
            <person name="Muller J."/>
            <person name="Pangilinan J."/>
            <person name="Patwardhan R.P."/>
            <person name="Pitluck S."/>
            <person name="Pritham E.J."/>
            <person name="Rechtsteiner A."/>
            <person name="Rho M."/>
            <person name="Rogozin I.B."/>
            <person name="Sakarya O."/>
            <person name="Salamov A."/>
            <person name="Schaack S."/>
            <person name="Shapiro H."/>
            <person name="Shiga Y."/>
            <person name="Skalitzky C."/>
            <person name="Smith Z."/>
            <person name="Souvorov A."/>
            <person name="Sung W."/>
            <person name="Tang Z."/>
            <person name="Tsuchiya D."/>
            <person name="Tu H."/>
            <person name="Vos H."/>
            <person name="Wang M."/>
            <person name="Wolf Y.I."/>
            <person name="Yamagata H."/>
            <person name="Yamada T."/>
            <person name="Ye Y."/>
            <person name="Shaw J.R."/>
            <person name="Andrews J."/>
            <person name="Crease T.J."/>
            <person name="Tang H."/>
            <person name="Lucas S.M."/>
            <person name="Robertson H.M."/>
            <person name="Bork P."/>
            <person name="Koonin E.V."/>
            <person name="Zdobnov E.M."/>
            <person name="Grigoriev I.V."/>
            <person name="Lynch M."/>
            <person name="Boore J.L."/>
        </authorList>
    </citation>
    <scope>NUCLEOTIDE SEQUENCE [LARGE SCALE GENOMIC DNA]</scope>
</reference>
<evidence type="ECO:0000259" key="1">
    <source>
        <dbReference type="Pfam" id="PF09588"/>
    </source>
</evidence>
<dbReference type="GO" id="GO:0006281">
    <property type="term" value="P:DNA repair"/>
    <property type="evidence" value="ECO:0007669"/>
    <property type="project" value="UniProtKB-ARBA"/>
</dbReference>
<name>E9HG39_DAPPU</name>
<dbReference type="EMBL" id="GL732638">
    <property type="protein sequence ID" value="EFX69324.1"/>
    <property type="molecule type" value="Genomic_DNA"/>
</dbReference>
<dbReference type="InParanoid" id="E9HG39"/>
<dbReference type="PANTHER" id="PTHR46609:SF8">
    <property type="entry name" value="YQAJ VIRAL RECOMBINASE DOMAIN-CONTAINING PROTEIN"/>
    <property type="match status" value="1"/>
</dbReference>
<dbReference type="OrthoDB" id="6379147at2759"/>
<dbReference type="InterPro" id="IPR011335">
    <property type="entry name" value="Restrct_endonuc-II-like"/>
</dbReference>
<dbReference type="InterPro" id="IPR051703">
    <property type="entry name" value="NF-kappa-B_Signaling_Reg"/>
</dbReference>
<dbReference type="AlphaFoldDB" id="E9HG39"/>
<dbReference type="InterPro" id="IPR019080">
    <property type="entry name" value="YqaJ_viral_recombinase"/>
</dbReference>
<proteinExistence type="predicted"/>
<gene>
    <name evidence="2" type="ORF">DAPPUDRAFT_329265</name>
</gene>
<dbReference type="PANTHER" id="PTHR46609">
    <property type="entry name" value="EXONUCLEASE, PHAGE-TYPE/RECB, C-TERMINAL DOMAIN-CONTAINING PROTEIN"/>
    <property type="match status" value="1"/>
</dbReference>
<dbReference type="HOGENOM" id="CLU_050446_3_2_1"/>
<evidence type="ECO:0000313" key="2">
    <source>
        <dbReference type="EMBL" id="EFX69324.1"/>
    </source>
</evidence>
<dbReference type="KEGG" id="dpx:DAPPUDRAFT_329265"/>